<dbReference type="InterPro" id="IPR036909">
    <property type="entry name" value="Cyt_c-like_dom_sf"/>
</dbReference>
<feature type="region of interest" description="Disordered" evidence="5">
    <location>
        <begin position="1"/>
        <end position="42"/>
    </location>
</feature>
<dbReference type="PROSITE" id="PS51007">
    <property type="entry name" value="CYTC"/>
    <property type="match status" value="1"/>
</dbReference>
<dbReference type="STRING" id="1177154.Y5S_00520"/>
<accession>A0A095TUI3</accession>
<feature type="region of interest" description="Disordered" evidence="5">
    <location>
        <begin position="196"/>
        <end position="217"/>
    </location>
</feature>
<dbReference type="SMR" id="A0A095TUI3"/>
<evidence type="ECO:0000256" key="2">
    <source>
        <dbReference type="ARBA" id="ARBA00022723"/>
    </source>
</evidence>
<comment type="caution">
    <text evidence="7">The sequence shown here is derived from an EMBL/GenBank/DDBJ whole genome shotgun (WGS) entry which is preliminary data.</text>
</comment>
<feature type="compositionally biased region" description="Low complexity" evidence="5">
    <location>
        <begin position="22"/>
        <end position="32"/>
    </location>
</feature>
<dbReference type="EMBL" id="ARXV01000002">
    <property type="protein sequence ID" value="KGD66048.1"/>
    <property type="molecule type" value="Genomic_DNA"/>
</dbReference>
<dbReference type="GO" id="GO:0009055">
    <property type="term" value="F:electron transfer activity"/>
    <property type="evidence" value="ECO:0007669"/>
    <property type="project" value="InterPro"/>
</dbReference>
<reference evidence="7 8" key="1">
    <citation type="submission" date="2012-09" db="EMBL/GenBank/DDBJ databases">
        <title>Genome Sequence of alkane-degrading Bacterium Alcanivorax sp. 19-m-6.</title>
        <authorList>
            <person name="Lai Q."/>
            <person name="Shao Z."/>
        </authorList>
    </citation>
    <scope>NUCLEOTIDE SEQUENCE [LARGE SCALE GENOMIC DNA]</scope>
    <source>
        <strain evidence="7 8">19-m-6</strain>
    </source>
</reference>
<sequence>MTLTPEQAAPRNAYSAGEGKTSSSGYDGSGSDPYHDEPPVNVYNRPANYDPYALLGESSRGGWAVWDFCYGKPDEAVLPQDPRSMIQPGISYGKAVHFNAHWKNCHVDPEAVQEVGNAETCGELRERFEWGGRLLTGGSEGVGALFAGTDPYTLEGAMGISTLTAGQYRRLWKSWGRYIAQPNNYDQRVAERYGSPISDTRNPYPLAGEDPNKTDGGSGQLPLMFTQMRLKDGSWSGRIGITCHACHSGNVEHEGMGNTLGSGSPLADLDLFLRDALPQGYLASVATLANLSHGRGTNNASDVNLAFFFPDEGFYSARDFVGLLNSGSTASMDTPAWWNLGHRPVKFADGMFPADAPRIDQVFYTPIFGLFGSVLGPLSEAGQDYMRKAGPPINAWIETLKAPKYPAQINTALAEQGAILFHELDMWGPDRSNPVDRPQGNGSCASCHGAYSPRYVNDPNFLADPALEGVASYIVPQRIIGTDAVRWETNNESMQRAGTVNFFGYPPTKGTENDCGPQNQERLRGDRELGYLAPPLYGAWATAPYLHNGAIPDMWSLLKPEDRPTIWRRVSAPKMKNPWYNNGNVVMGFDTNFERAYDKNKMGWKYDEIQCEWRTWWNPAVTPGYTCDPNDERNTPLAQEILGVLFDNLILVWNIWAPPTITNAQVEDRKIYNTILYSQGNEGHEFNSVLTDQERLAIMEYLKTL</sequence>
<keyword evidence="3 4" id="KW-0408">Iron</keyword>
<dbReference type="GO" id="GO:0046872">
    <property type="term" value="F:metal ion binding"/>
    <property type="evidence" value="ECO:0007669"/>
    <property type="project" value="UniProtKB-KW"/>
</dbReference>
<gene>
    <name evidence="7" type="ORF">Y5S_00520</name>
</gene>
<dbReference type="InterPro" id="IPR009056">
    <property type="entry name" value="Cyt_c-like_dom"/>
</dbReference>
<dbReference type="Pfam" id="PF21419">
    <property type="entry name" value="RoxA-like_Cyt-c"/>
    <property type="match status" value="1"/>
</dbReference>
<dbReference type="Gene3D" id="1.10.760.10">
    <property type="entry name" value="Cytochrome c-like domain"/>
    <property type="match status" value="1"/>
</dbReference>
<keyword evidence="8" id="KW-1185">Reference proteome</keyword>
<dbReference type="PANTHER" id="PTHR30600:SF9">
    <property type="entry name" value="BLR7738 PROTEIN"/>
    <property type="match status" value="1"/>
</dbReference>
<dbReference type="GO" id="GO:0004130">
    <property type="term" value="F:cytochrome-c peroxidase activity"/>
    <property type="evidence" value="ECO:0007669"/>
    <property type="project" value="TreeGrafter"/>
</dbReference>
<evidence type="ECO:0000256" key="3">
    <source>
        <dbReference type="ARBA" id="ARBA00023004"/>
    </source>
</evidence>
<protein>
    <recommendedName>
        <fullName evidence="6">Cytochrome c domain-containing protein</fullName>
    </recommendedName>
</protein>
<evidence type="ECO:0000259" key="6">
    <source>
        <dbReference type="PROSITE" id="PS51007"/>
    </source>
</evidence>
<dbReference type="AlphaFoldDB" id="A0A095TUI3"/>
<keyword evidence="1 4" id="KW-0349">Heme</keyword>
<evidence type="ECO:0000256" key="4">
    <source>
        <dbReference type="PROSITE-ProRule" id="PRU00433"/>
    </source>
</evidence>
<name>A0A095TUI3_9GAMM</name>
<feature type="domain" description="Cytochrome c" evidence="6">
    <location>
        <begin position="412"/>
        <end position="705"/>
    </location>
</feature>
<evidence type="ECO:0000313" key="7">
    <source>
        <dbReference type="EMBL" id="KGD66048.1"/>
    </source>
</evidence>
<dbReference type="InterPro" id="IPR051395">
    <property type="entry name" value="Cytochrome_c_Peroxidase/MauG"/>
</dbReference>
<evidence type="ECO:0000256" key="1">
    <source>
        <dbReference type="ARBA" id="ARBA00022617"/>
    </source>
</evidence>
<dbReference type="Proteomes" id="UP000029444">
    <property type="component" value="Unassembled WGS sequence"/>
</dbReference>
<dbReference type="SUPFAM" id="SSF46626">
    <property type="entry name" value="Cytochrome c"/>
    <property type="match status" value="1"/>
</dbReference>
<dbReference type="PANTHER" id="PTHR30600">
    <property type="entry name" value="CYTOCHROME C PEROXIDASE-RELATED"/>
    <property type="match status" value="1"/>
</dbReference>
<evidence type="ECO:0000313" key="8">
    <source>
        <dbReference type="Proteomes" id="UP000029444"/>
    </source>
</evidence>
<evidence type="ECO:0000256" key="5">
    <source>
        <dbReference type="SAM" id="MobiDB-lite"/>
    </source>
</evidence>
<dbReference type="eggNOG" id="COG1858">
    <property type="taxonomic scope" value="Bacteria"/>
</dbReference>
<keyword evidence="2 4" id="KW-0479">Metal-binding</keyword>
<dbReference type="GO" id="GO:0020037">
    <property type="term" value="F:heme binding"/>
    <property type="evidence" value="ECO:0007669"/>
    <property type="project" value="InterPro"/>
</dbReference>
<proteinExistence type="predicted"/>
<organism evidence="7 8">
    <name type="scientific">Alcanivorax nanhaiticus</name>
    <dbReference type="NCBI Taxonomy" id="1177154"/>
    <lineage>
        <taxon>Bacteria</taxon>
        <taxon>Pseudomonadati</taxon>
        <taxon>Pseudomonadota</taxon>
        <taxon>Gammaproteobacteria</taxon>
        <taxon>Oceanospirillales</taxon>
        <taxon>Alcanivoracaceae</taxon>
        <taxon>Alcanivorax</taxon>
    </lineage>
</organism>
<dbReference type="PATRIC" id="fig|1177154.3.peg.530"/>